<keyword evidence="3" id="KW-0813">Transport</keyword>
<keyword evidence="4" id="KW-0962">Peroxisome biogenesis</keyword>
<dbReference type="PANTHER" id="PTHR23077">
    <property type="entry name" value="AAA-FAMILY ATPASE"/>
    <property type="match status" value="1"/>
</dbReference>
<feature type="region of interest" description="Disordered" evidence="13">
    <location>
        <begin position="185"/>
        <end position="231"/>
    </location>
</feature>
<evidence type="ECO:0000256" key="4">
    <source>
        <dbReference type="ARBA" id="ARBA00022593"/>
    </source>
</evidence>
<keyword evidence="16" id="KW-1185">Reference proteome</keyword>
<evidence type="ECO:0000256" key="9">
    <source>
        <dbReference type="ARBA" id="ARBA00023136"/>
    </source>
</evidence>
<dbReference type="InterPro" id="IPR041569">
    <property type="entry name" value="AAA_lid_3"/>
</dbReference>
<dbReference type="SMART" id="SM00382">
    <property type="entry name" value="AAA"/>
    <property type="match status" value="2"/>
</dbReference>
<evidence type="ECO:0000256" key="11">
    <source>
        <dbReference type="ARBA" id="ARBA00034532"/>
    </source>
</evidence>
<dbReference type="SUPFAM" id="SSF50692">
    <property type="entry name" value="ADC-like"/>
    <property type="match status" value="1"/>
</dbReference>
<dbReference type="GO" id="GO:0005778">
    <property type="term" value="C:peroxisomal membrane"/>
    <property type="evidence" value="ECO:0007669"/>
    <property type="project" value="TreeGrafter"/>
</dbReference>
<dbReference type="SUPFAM" id="SSF54585">
    <property type="entry name" value="Cdc48 domain 2-like"/>
    <property type="match status" value="1"/>
</dbReference>
<feature type="compositionally biased region" description="Polar residues" evidence="13">
    <location>
        <begin position="449"/>
        <end position="464"/>
    </location>
</feature>
<feature type="compositionally biased region" description="Low complexity" evidence="13">
    <location>
        <begin position="199"/>
        <end position="215"/>
    </location>
</feature>
<dbReference type="GO" id="GO:0005829">
    <property type="term" value="C:cytosol"/>
    <property type="evidence" value="ECO:0007669"/>
    <property type="project" value="TreeGrafter"/>
</dbReference>
<dbReference type="PANTHER" id="PTHR23077:SF12">
    <property type="entry name" value="PEROXISOMAL ATPASE PEX1"/>
    <property type="match status" value="1"/>
</dbReference>
<sequence>MAQRRKAKLYFGKHSDCFVHGLPREWITWLKPSSVDDLHLVRIVFPDSTSLMASFSKRPALPSSIRKSSSSESEYLEIDIEYASCLKIKEGQMVTVECIPDIPVCKKINAVPVNDNDYEILECNRETIEYEMLNQIRIVSTKFPFPIWINNQPIRLKLSSSSDSQSPSWLLLAKDAFVNLHITPANTPASPLPPDRSESSLSEESNQSVQSQQPSFTKNNRPFRHRLTTSDGNISTVNLCNTIDRFDSLSTNDGDLEREEEDEGLVKFLSSSINAFGSWLQRNKSPDSMTSGTGPSSELHSRSSHLSLGSPQDGDRPPLSQRSLSPSRSYTSNPTGGGGSGGGGHGHIKQHSWSGQSDFELHVPDYPPVSSLPLSLSVRVQTLKPDLAHKIWGQDNVYDVYVNPLSVPHHHNLTNNSFLVRLTLCTPPPAPKSNSNNGTTATSKEKQTVPEQSTNNASSTSLVSNKSSILERLSNLIPERNTPSPTLSASALPVVPPPSEASTTSNYYCTTVIAHMHLVTHIPSEQRKLSILSHTIEEVSQSREASNSPAHSPASVKKDSMVKRIGGIPVLPGHVVLGSLLCQQLGASAHSYVLIEEVNKDWRVDVKRNKISVTLDLLAPFKFRPMHRDVLRSFKEWVGVCSRNKFNCFFTDNMVVPLHFKPKAPEALYSSSIVMHFRITCKIEKPIVPVQETPIKVFQLSTQDIKTENSRRVEIKYYSTHNSDANGIVGTLMPFDETPSEIDTIRMDRFGAIEELLHDCYSHLMEVYSQRRHSSLLICGTGGGGSAGTVSGCGKTSLSMLLCKAISKSIWQFHVIILDCTLLRGKRVDKIKKRLSGIVREARGHQPSVILLDDLDEIARHINDAQKEASGEALANTKNAQVILDFLTEMRSSCHCLIIATSSSRQSLHPSLLQFRGRHLFHVVEMKPPNLNQRIEILQAIMRDYSKQPLLSPDDFRIIALRTEGFQVKDLSVLVDRALSVSQQRAIHSTVTKQYENKRLSLVDPEQQFLGTAKKKDSSATVVAGSFKRESSVYGTDVKLDDFISVLENYLPAALKGLSLHSRGKINFKRVGGLTEAKKTLTETMLWPSKYPKLFKACPIKQHAGVLLYGAPGTGKTLLAEALANEFCLNFVSIKGPELLNKYIGASEQAVRDLFSKAQAAQPCILFFDEFDSLAPQRGHDRTGVTDRVVNQLLTELDGVESTQGVYVLAASSRPDLIDPALLRPGRIDKILFCSVPVDEVVRHQILAALSHELSLSKDVDMMKIAKATKNFTGADLKALLYNAQLLSVHRSLGDTIHSGKTTDHQSVVETNMFGSHQQSNPLKVWQFKSGLGKDGGNSLQSVSEVNSESGVIPDQVKKLLNRESDNTLKGKEKLSRSCSVTQSDLEESLVKASPSLSPEERFKYETIYEKFKKGKTIEKPNQHTTLA</sequence>
<evidence type="ECO:0000256" key="8">
    <source>
        <dbReference type="ARBA" id="ARBA00022927"/>
    </source>
</evidence>
<evidence type="ECO:0000256" key="1">
    <source>
        <dbReference type="ARBA" id="ARBA00004370"/>
    </source>
</evidence>
<feature type="compositionally biased region" description="Polar residues" evidence="13">
    <location>
        <begin position="432"/>
        <end position="442"/>
    </location>
</feature>
<evidence type="ECO:0000256" key="13">
    <source>
        <dbReference type="SAM" id="MobiDB-lite"/>
    </source>
</evidence>
<dbReference type="InterPro" id="IPR003959">
    <property type="entry name" value="ATPase_AAA_core"/>
</dbReference>
<dbReference type="InterPro" id="IPR050168">
    <property type="entry name" value="AAA_ATPase_domain"/>
</dbReference>
<reference evidence="16" key="1">
    <citation type="journal article" date="2010" name="Nature">
        <title>The Amphimedon queenslandica genome and the evolution of animal complexity.</title>
        <authorList>
            <person name="Srivastava M."/>
            <person name="Simakov O."/>
            <person name="Chapman J."/>
            <person name="Fahey B."/>
            <person name="Gauthier M.E."/>
            <person name="Mitros T."/>
            <person name="Richards G.S."/>
            <person name="Conaco C."/>
            <person name="Dacre M."/>
            <person name="Hellsten U."/>
            <person name="Larroux C."/>
            <person name="Putnam N.H."/>
            <person name="Stanke M."/>
            <person name="Adamska M."/>
            <person name="Darling A."/>
            <person name="Degnan S.M."/>
            <person name="Oakley T.H."/>
            <person name="Plachetzki D.C."/>
            <person name="Zhai Y."/>
            <person name="Adamski M."/>
            <person name="Calcino A."/>
            <person name="Cummins S.F."/>
            <person name="Goodstein D.M."/>
            <person name="Harris C."/>
            <person name="Jackson D.J."/>
            <person name="Leys S.P."/>
            <person name="Shu S."/>
            <person name="Woodcroft B.J."/>
            <person name="Vervoort M."/>
            <person name="Kosik K.S."/>
            <person name="Manning G."/>
            <person name="Degnan B.M."/>
            <person name="Rokhsar D.S."/>
        </authorList>
    </citation>
    <scope>NUCLEOTIDE SEQUENCE [LARGE SCALE GENOMIC DNA]</scope>
</reference>
<dbReference type="Gene3D" id="1.10.8.60">
    <property type="match status" value="2"/>
</dbReference>
<dbReference type="KEGG" id="aqu:100635234"/>
<dbReference type="GO" id="GO:0016887">
    <property type="term" value="F:ATP hydrolysis activity"/>
    <property type="evidence" value="ECO:0007669"/>
    <property type="project" value="InterPro"/>
</dbReference>
<dbReference type="Pfam" id="PF00004">
    <property type="entry name" value="AAA"/>
    <property type="match status" value="2"/>
</dbReference>
<dbReference type="SUPFAM" id="SSF52540">
    <property type="entry name" value="P-loop containing nucleoside triphosphate hydrolases"/>
    <property type="match status" value="2"/>
</dbReference>
<evidence type="ECO:0000259" key="14">
    <source>
        <dbReference type="SMART" id="SM00382"/>
    </source>
</evidence>
<evidence type="ECO:0000313" key="16">
    <source>
        <dbReference type="Proteomes" id="UP000007879"/>
    </source>
</evidence>
<dbReference type="Pfam" id="PF09262">
    <property type="entry name" value="PEX-1N"/>
    <property type="match status" value="1"/>
</dbReference>
<dbReference type="EnsemblMetazoa" id="Aqu2.1.27095_001">
    <property type="protein sequence ID" value="Aqu2.1.27095_001"/>
    <property type="gene ID" value="Aqu2.1.27095"/>
</dbReference>
<keyword evidence="6" id="KW-0378">Hydrolase</keyword>
<evidence type="ECO:0000256" key="3">
    <source>
        <dbReference type="ARBA" id="ARBA00022448"/>
    </source>
</evidence>
<keyword evidence="7" id="KW-0067">ATP-binding</keyword>
<feature type="domain" description="AAA+ ATPase" evidence="14">
    <location>
        <begin position="1102"/>
        <end position="1238"/>
    </location>
</feature>
<dbReference type="OrthoDB" id="2187at2759"/>
<dbReference type="GO" id="GO:0016558">
    <property type="term" value="P:protein import into peroxisome matrix"/>
    <property type="evidence" value="ECO:0007669"/>
    <property type="project" value="TreeGrafter"/>
</dbReference>
<keyword evidence="5" id="KW-0547">Nucleotide-binding</keyword>
<gene>
    <name evidence="15" type="primary">100635234</name>
</gene>
<dbReference type="InterPro" id="IPR003960">
    <property type="entry name" value="ATPase_AAA_CS"/>
</dbReference>
<name>A0A1X7UHG5_AMPQE</name>
<dbReference type="EnsemblMetazoa" id="XM_011406808.2">
    <property type="protein sequence ID" value="XP_011405110.2"/>
    <property type="gene ID" value="LOC100635234"/>
</dbReference>
<dbReference type="eggNOG" id="KOG0735">
    <property type="taxonomic scope" value="Eukaryota"/>
</dbReference>
<dbReference type="Gene3D" id="3.10.330.10">
    <property type="match status" value="1"/>
</dbReference>
<dbReference type="FunFam" id="3.40.50.300:FF:000149">
    <property type="entry name" value="Nuclear valosin-containing protein-like"/>
    <property type="match status" value="1"/>
</dbReference>
<evidence type="ECO:0000256" key="2">
    <source>
        <dbReference type="ARBA" id="ARBA00006914"/>
    </source>
</evidence>
<evidence type="ECO:0000256" key="12">
    <source>
        <dbReference type="ARBA" id="ARBA00048778"/>
    </source>
</evidence>
<dbReference type="InterPro" id="IPR027417">
    <property type="entry name" value="P-loop_NTPase"/>
</dbReference>
<accession>A0A1X7UHG5</accession>
<dbReference type="InterPro" id="IPR009010">
    <property type="entry name" value="Asp_de-COase-like_dom_sf"/>
</dbReference>
<dbReference type="InterPro" id="IPR015342">
    <property type="entry name" value="PEX1-N_C-lobe"/>
</dbReference>
<comment type="subcellular location">
    <subcellularLocation>
        <location evidence="1">Membrane</location>
    </subcellularLocation>
</comment>
<keyword evidence="8" id="KW-0653">Protein transport</keyword>
<evidence type="ECO:0000256" key="7">
    <source>
        <dbReference type="ARBA" id="ARBA00022840"/>
    </source>
</evidence>
<dbReference type="GO" id="GO:0005524">
    <property type="term" value="F:ATP binding"/>
    <property type="evidence" value="ECO:0007669"/>
    <property type="project" value="UniProtKB-KW"/>
</dbReference>
<dbReference type="Gene3D" id="3.40.50.300">
    <property type="entry name" value="P-loop containing nucleotide triphosphate hydrolases"/>
    <property type="match status" value="2"/>
</dbReference>
<dbReference type="Proteomes" id="UP000007879">
    <property type="component" value="Unassembled WGS sequence"/>
</dbReference>
<reference evidence="15" key="2">
    <citation type="submission" date="2017-05" db="UniProtKB">
        <authorList>
            <consortium name="EnsemblMetazoa"/>
        </authorList>
    </citation>
    <scope>IDENTIFICATION</scope>
</reference>
<feature type="compositionally biased region" description="Low complexity" evidence="13">
    <location>
        <begin position="317"/>
        <end position="329"/>
    </location>
</feature>
<evidence type="ECO:0000313" key="15">
    <source>
        <dbReference type="EnsemblMetazoa" id="Aqu2.1.27095_001"/>
    </source>
</evidence>
<feature type="domain" description="AAA+ ATPase" evidence="14">
    <location>
        <begin position="772"/>
        <end position="927"/>
    </location>
</feature>
<protein>
    <recommendedName>
        <fullName evidence="11">Peroxisomal ATPase PEX1</fullName>
    </recommendedName>
    <alternativeName>
        <fullName evidence="10">Peroxin-1</fullName>
    </alternativeName>
</protein>
<dbReference type="EnsemblMetazoa" id="XM_019998675.1">
    <property type="protein sequence ID" value="XP_019854234.1"/>
    <property type="gene ID" value="LOC100635234"/>
</dbReference>
<comment type="similarity">
    <text evidence="2">Belongs to the AAA ATPase family.</text>
</comment>
<organism evidence="15">
    <name type="scientific">Amphimedon queenslandica</name>
    <name type="common">Sponge</name>
    <dbReference type="NCBI Taxonomy" id="400682"/>
    <lineage>
        <taxon>Eukaryota</taxon>
        <taxon>Metazoa</taxon>
        <taxon>Porifera</taxon>
        <taxon>Demospongiae</taxon>
        <taxon>Heteroscleromorpha</taxon>
        <taxon>Haplosclerida</taxon>
        <taxon>Niphatidae</taxon>
        <taxon>Amphimedon</taxon>
    </lineage>
</organism>
<comment type="catalytic activity">
    <reaction evidence="12">
        <text>ATP + H2O = ADP + phosphate + H(+)</text>
        <dbReference type="Rhea" id="RHEA:13065"/>
        <dbReference type="ChEBI" id="CHEBI:15377"/>
        <dbReference type="ChEBI" id="CHEBI:15378"/>
        <dbReference type="ChEBI" id="CHEBI:30616"/>
        <dbReference type="ChEBI" id="CHEBI:43474"/>
        <dbReference type="ChEBI" id="CHEBI:456216"/>
    </reaction>
    <physiologicalReaction direction="left-to-right" evidence="12">
        <dbReference type="Rhea" id="RHEA:13066"/>
    </physiologicalReaction>
</comment>
<dbReference type="Pfam" id="PF17862">
    <property type="entry name" value="AAA_lid_3"/>
    <property type="match status" value="1"/>
</dbReference>
<feature type="region of interest" description="Disordered" evidence="13">
    <location>
        <begin position="428"/>
        <end position="464"/>
    </location>
</feature>
<evidence type="ECO:0000256" key="6">
    <source>
        <dbReference type="ARBA" id="ARBA00022801"/>
    </source>
</evidence>
<dbReference type="STRING" id="400682.A0A1X7UHG5"/>
<feature type="region of interest" description="Disordered" evidence="13">
    <location>
        <begin position="281"/>
        <end position="352"/>
    </location>
</feature>
<dbReference type="InterPro" id="IPR029067">
    <property type="entry name" value="CDC48_domain_2-like_sf"/>
</dbReference>
<feature type="region of interest" description="Disordered" evidence="13">
    <location>
        <begin position="478"/>
        <end position="500"/>
    </location>
</feature>
<feature type="compositionally biased region" description="Polar residues" evidence="13">
    <location>
        <begin position="281"/>
        <end position="295"/>
    </location>
</feature>
<dbReference type="InParanoid" id="A0A1X7UHG5"/>
<dbReference type="PROSITE" id="PS00674">
    <property type="entry name" value="AAA"/>
    <property type="match status" value="1"/>
</dbReference>
<proteinExistence type="inferred from homology"/>
<dbReference type="InterPro" id="IPR003593">
    <property type="entry name" value="AAA+_ATPase"/>
</dbReference>
<evidence type="ECO:0000256" key="10">
    <source>
        <dbReference type="ARBA" id="ARBA00032509"/>
    </source>
</evidence>
<evidence type="ECO:0000256" key="5">
    <source>
        <dbReference type="ARBA" id="ARBA00022741"/>
    </source>
</evidence>
<keyword evidence="9" id="KW-0472">Membrane</keyword>
<feature type="compositionally biased region" description="Gly residues" evidence="13">
    <location>
        <begin position="335"/>
        <end position="345"/>
    </location>
</feature>